<comment type="caution">
    <text evidence="1">The sequence shown here is derived from an EMBL/GenBank/DDBJ whole genome shotgun (WGS) entry which is preliminary data.</text>
</comment>
<gene>
    <name evidence="1" type="ORF">CCACVL1_02845</name>
</gene>
<dbReference type="Proteomes" id="UP000188268">
    <property type="component" value="Unassembled WGS sequence"/>
</dbReference>
<dbReference type="AlphaFoldDB" id="A0A1R3K5F1"/>
<name>A0A1R3K5F1_COCAP</name>
<dbReference type="Gramene" id="OMP02276">
    <property type="protein sequence ID" value="OMP02276"/>
    <property type="gene ID" value="CCACVL1_02845"/>
</dbReference>
<protein>
    <submittedName>
        <fullName evidence="1">Uncharacterized protein</fullName>
    </submittedName>
</protein>
<organism evidence="1 2">
    <name type="scientific">Corchorus capsularis</name>
    <name type="common">Jute</name>
    <dbReference type="NCBI Taxonomy" id="210143"/>
    <lineage>
        <taxon>Eukaryota</taxon>
        <taxon>Viridiplantae</taxon>
        <taxon>Streptophyta</taxon>
        <taxon>Embryophyta</taxon>
        <taxon>Tracheophyta</taxon>
        <taxon>Spermatophyta</taxon>
        <taxon>Magnoliopsida</taxon>
        <taxon>eudicotyledons</taxon>
        <taxon>Gunneridae</taxon>
        <taxon>Pentapetalae</taxon>
        <taxon>rosids</taxon>
        <taxon>malvids</taxon>
        <taxon>Malvales</taxon>
        <taxon>Malvaceae</taxon>
        <taxon>Grewioideae</taxon>
        <taxon>Apeibeae</taxon>
        <taxon>Corchorus</taxon>
    </lineage>
</organism>
<evidence type="ECO:0000313" key="2">
    <source>
        <dbReference type="Proteomes" id="UP000188268"/>
    </source>
</evidence>
<keyword evidence="2" id="KW-1185">Reference proteome</keyword>
<proteinExistence type="predicted"/>
<reference evidence="1 2" key="1">
    <citation type="submission" date="2013-09" db="EMBL/GenBank/DDBJ databases">
        <title>Corchorus capsularis genome sequencing.</title>
        <authorList>
            <person name="Alam M."/>
            <person name="Haque M.S."/>
            <person name="Islam M.S."/>
            <person name="Emdad E.M."/>
            <person name="Islam M.M."/>
            <person name="Ahmed B."/>
            <person name="Halim A."/>
            <person name="Hossen Q.M.M."/>
            <person name="Hossain M.Z."/>
            <person name="Ahmed R."/>
            <person name="Khan M.M."/>
            <person name="Islam R."/>
            <person name="Rashid M.M."/>
            <person name="Khan S.A."/>
            <person name="Rahman M.S."/>
            <person name="Alam M."/>
        </authorList>
    </citation>
    <scope>NUCLEOTIDE SEQUENCE [LARGE SCALE GENOMIC DNA]</scope>
    <source>
        <strain evidence="2">cv. CVL-1</strain>
        <tissue evidence="1">Whole seedling</tissue>
    </source>
</reference>
<evidence type="ECO:0000313" key="1">
    <source>
        <dbReference type="EMBL" id="OMP02276.1"/>
    </source>
</evidence>
<dbReference type="EMBL" id="AWWV01006266">
    <property type="protein sequence ID" value="OMP02276.1"/>
    <property type="molecule type" value="Genomic_DNA"/>
</dbReference>
<accession>A0A1R3K5F1</accession>
<sequence>MSVRGASLSVPGVASFQEQSNRKKAALAAKRSSLDVDGAVPHLCIAL</sequence>
<feature type="non-terminal residue" evidence="1">
    <location>
        <position position="47"/>
    </location>
</feature>